<feature type="domain" description="Outer membrane protein beta-barrel" evidence="1">
    <location>
        <begin position="359"/>
        <end position="739"/>
    </location>
</feature>
<comment type="caution">
    <text evidence="2">The sequence shown here is derived from an EMBL/GenBank/DDBJ whole genome shotgun (WGS) entry which is preliminary data.</text>
</comment>
<accession>A0ABT1BTQ5</accession>
<dbReference type="Proteomes" id="UP001204015">
    <property type="component" value="Unassembled WGS sequence"/>
</dbReference>
<reference evidence="2 3" key="1">
    <citation type="submission" date="2022-06" db="EMBL/GenBank/DDBJ databases">
        <title>A taxonomic note on the genus Prevotella: Description of four novel genera and emended description of the genera Hallella and Xylanibacter.</title>
        <authorList>
            <person name="Hitch T.C.A."/>
        </authorList>
    </citation>
    <scope>NUCLEOTIDE SEQUENCE [LARGE SCALE GENOMIC DNA]</scope>
    <source>
        <strain evidence="2 3">DSM 100619</strain>
    </source>
</reference>
<dbReference type="EMBL" id="JAMXLY010000002">
    <property type="protein sequence ID" value="MCO6024459.1"/>
    <property type="molecule type" value="Genomic_DNA"/>
</dbReference>
<proteinExistence type="predicted"/>
<evidence type="ECO:0000259" key="1">
    <source>
        <dbReference type="Pfam" id="PF14905"/>
    </source>
</evidence>
<sequence>MNRYLIILVLSIAYPICLSSQNIYGTVIGENHAKLYLATVALLEKRDSTFISGAISNDDGSFSFKTSPANRLIKVSCVGYKTTIVPAADSITVLLHTSEQNIKEVTVTANRPTFTMSQGMFVSSIQGTIFSKLGKATDVLQKLPMMSSDGISVLGRGTPLIYINNKLMRNSGELQRISSDMIKDIKIDMNPGAKYSSNVRAVIFITTVKPVGDGLGGDVTFQESVSNYWNTYGGLNLNYRKKNLDLFLSTSLNTFSNAHSYRKDVYNFKYNNKGIYANYEGDGYQSSKGGFISVGFNDQISTKQSIGATYSFSRVFSNNMTQKYHNQMIMDTGTSEFDTNTDNLSQNGKHSLDVYYENKFNDKLSLNIDGTYAHYNNYNKQTVSSTDTDKSSTLIPASRSNSDMAAIKTVFTSSIALGKLEYGFETTYTHYRQKYNVENDDYNGELKNSNNESRQTAANLFVNYSREFGKVYTQVGVKYEYTNYNYDSNGKRLDESSRKYNYILPSLTLSYNMKSLSLALSYNIYTNRPSYSQLDDGLQYISYFRYYKGNSQLKPTYNHDISLIGSYRDFQLTCDYTYSKNGMISWFDVMESTPAVLSTDKNFSYPSIYSSMSYSPTLFRIWKASWNIWVNKQWLTYDGLSYNRPQYGMQWKNLIILQKDWMIIVNANGNLKGNADTYMARPVMRIDMAVQKNMNNWRFKLGVSDIFNSKEKGYSQYVNAYTSHYVNSYSPTFYLTFSYSFNPAKSKYKGKEAGQSEMKRL</sequence>
<dbReference type="SUPFAM" id="SSF56935">
    <property type="entry name" value="Porins"/>
    <property type="match status" value="1"/>
</dbReference>
<gene>
    <name evidence="2" type="ORF">NG821_01125</name>
</gene>
<evidence type="ECO:0000313" key="3">
    <source>
        <dbReference type="Proteomes" id="UP001204015"/>
    </source>
</evidence>
<dbReference type="InterPro" id="IPR008969">
    <property type="entry name" value="CarboxyPept-like_regulatory"/>
</dbReference>
<name>A0ABT1BTQ5_9BACT</name>
<dbReference type="RefSeq" id="WP_252759822.1">
    <property type="nucleotide sequence ID" value="NZ_JAMXLY010000002.1"/>
</dbReference>
<dbReference type="Pfam" id="PF14905">
    <property type="entry name" value="OMP_b-brl_3"/>
    <property type="match status" value="1"/>
</dbReference>
<protein>
    <submittedName>
        <fullName evidence="2">Outer membrane beta-barrel protein</fullName>
    </submittedName>
</protein>
<dbReference type="SUPFAM" id="SSF49464">
    <property type="entry name" value="Carboxypeptidase regulatory domain-like"/>
    <property type="match status" value="1"/>
</dbReference>
<keyword evidence="3" id="KW-1185">Reference proteome</keyword>
<organism evidence="2 3">
    <name type="scientific">Segatella cerevisiae</name>
    <dbReference type="NCBI Taxonomy" id="2053716"/>
    <lineage>
        <taxon>Bacteria</taxon>
        <taxon>Pseudomonadati</taxon>
        <taxon>Bacteroidota</taxon>
        <taxon>Bacteroidia</taxon>
        <taxon>Bacteroidales</taxon>
        <taxon>Prevotellaceae</taxon>
        <taxon>Segatella</taxon>
    </lineage>
</organism>
<dbReference type="InterPro" id="IPR041700">
    <property type="entry name" value="OMP_b-brl_3"/>
</dbReference>
<evidence type="ECO:0000313" key="2">
    <source>
        <dbReference type="EMBL" id="MCO6024459.1"/>
    </source>
</evidence>